<proteinExistence type="predicted"/>
<comment type="caution">
    <text evidence="2">The sequence shown here is derived from an EMBL/GenBank/DDBJ whole genome shotgun (WGS) entry which is preliminary data.</text>
</comment>
<feature type="signal peptide" evidence="1">
    <location>
        <begin position="1"/>
        <end position="20"/>
    </location>
</feature>
<dbReference type="RefSeq" id="WP_154529453.1">
    <property type="nucleotide sequence ID" value="NZ_JAXDZJ010000229.1"/>
</dbReference>
<keyword evidence="1" id="KW-0732">Signal</keyword>
<evidence type="ECO:0008006" key="4">
    <source>
        <dbReference type="Google" id="ProtNLM"/>
    </source>
</evidence>
<dbReference type="EMBL" id="VUNH01000011">
    <property type="protein sequence ID" value="MST56372.1"/>
    <property type="molecule type" value="Genomic_DNA"/>
</dbReference>
<evidence type="ECO:0000313" key="2">
    <source>
        <dbReference type="EMBL" id="MST56372.1"/>
    </source>
</evidence>
<feature type="chain" id="PRO_5026742753" description="DUF3298 domain-containing protein" evidence="1">
    <location>
        <begin position="21"/>
        <end position="199"/>
    </location>
</feature>
<dbReference type="AlphaFoldDB" id="A0A6L5YFH5"/>
<reference evidence="2 3" key="1">
    <citation type="submission" date="2019-08" db="EMBL/GenBank/DDBJ databases">
        <title>In-depth cultivation of the pig gut microbiome towards novel bacterial diversity and tailored functional studies.</title>
        <authorList>
            <person name="Wylensek D."/>
            <person name="Hitch T.C.A."/>
            <person name="Clavel T."/>
        </authorList>
    </citation>
    <scope>NUCLEOTIDE SEQUENCE [LARGE SCALE GENOMIC DNA]</scope>
    <source>
        <strain evidence="2 3">SM-530-WT-4B</strain>
    </source>
</reference>
<evidence type="ECO:0000313" key="3">
    <source>
        <dbReference type="Proteomes" id="UP000473699"/>
    </source>
</evidence>
<keyword evidence="3" id="KW-1185">Reference proteome</keyword>
<evidence type="ECO:0000256" key="1">
    <source>
        <dbReference type="SAM" id="SignalP"/>
    </source>
</evidence>
<organism evidence="2 3">
    <name type="scientific">Pyramidobacter porci</name>
    <dbReference type="NCBI Taxonomy" id="2605789"/>
    <lineage>
        <taxon>Bacteria</taxon>
        <taxon>Thermotogati</taxon>
        <taxon>Synergistota</taxon>
        <taxon>Synergistia</taxon>
        <taxon>Synergistales</taxon>
        <taxon>Dethiosulfovibrionaceae</taxon>
        <taxon>Pyramidobacter</taxon>
    </lineage>
</organism>
<name>A0A6L5YFH5_9BACT</name>
<dbReference type="Proteomes" id="UP000473699">
    <property type="component" value="Unassembled WGS sequence"/>
</dbReference>
<accession>A0A6L5YFH5</accession>
<protein>
    <recommendedName>
        <fullName evidence="4">DUF3298 domain-containing protein</fullName>
    </recommendedName>
</protein>
<gene>
    <name evidence="2" type="ORF">FYJ74_10045</name>
</gene>
<sequence>MKKAILALLAAAALPFAAQAQVVDAVQADGFGLNLVYPAVHVENAKAQEMINKDIAAYVDGIRAKYDAQNDVSMSYAAKFEDAKYVSLVMSASVMERGAANPENFEHGVVYSKVTGKRMPLSAFVRVKNANSLVKNLKKGAWKLYNQEGKAIAFNADFVPEKLSDEFYLADAKTVAVIYQQGDLAPYSEGATRVISKRR</sequence>